<evidence type="ECO:0000256" key="1">
    <source>
        <dbReference type="SAM" id="MobiDB-lite"/>
    </source>
</evidence>
<feature type="compositionally biased region" description="Basic and acidic residues" evidence="1">
    <location>
        <begin position="30"/>
        <end position="54"/>
    </location>
</feature>
<protein>
    <submittedName>
        <fullName evidence="2">Uncharacterized protein</fullName>
    </submittedName>
</protein>
<dbReference type="EMBL" id="LR862139">
    <property type="protein sequence ID" value="CAD1818634.1"/>
    <property type="molecule type" value="Genomic_DNA"/>
</dbReference>
<sequence length="107" mass="11809">MHCPYWAEFARRDRSPQLGTGPREPPSGARVREPISPRETDPRETGPRLRDRSPRARFSGLSQISAFLAGATFGDRSLPSRDRLHQATPLHPADGTGLSPPETGPRE</sequence>
<organism evidence="2">
    <name type="scientific">Ananas comosus var. bracteatus</name>
    <name type="common">red pineapple</name>
    <dbReference type="NCBI Taxonomy" id="296719"/>
    <lineage>
        <taxon>Eukaryota</taxon>
        <taxon>Viridiplantae</taxon>
        <taxon>Streptophyta</taxon>
        <taxon>Embryophyta</taxon>
        <taxon>Tracheophyta</taxon>
        <taxon>Spermatophyta</taxon>
        <taxon>Magnoliopsida</taxon>
        <taxon>Liliopsida</taxon>
        <taxon>Poales</taxon>
        <taxon>Bromeliaceae</taxon>
        <taxon>Bromelioideae</taxon>
        <taxon>Ananas</taxon>
    </lineage>
</organism>
<proteinExistence type="predicted"/>
<evidence type="ECO:0000313" key="2">
    <source>
        <dbReference type="EMBL" id="CAD1818634.1"/>
    </source>
</evidence>
<feature type="region of interest" description="Disordered" evidence="1">
    <location>
        <begin position="74"/>
        <end position="107"/>
    </location>
</feature>
<feature type="region of interest" description="Disordered" evidence="1">
    <location>
        <begin position="1"/>
        <end position="60"/>
    </location>
</feature>
<dbReference type="AlphaFoldDB" id="A0A6V7NJS8"/>
<accession>A0A6V7NJS8</accession>
<name>A0A6V7NJS8_ANACO</name>
<reference evidence="2" key="1">
    <citation type="submission" date="2020-07" db="EMBL/GenBank/DDBJ databases">
        <authorList>
            <person name="Lin J."/>
        </authorList>
    </citation>
    <scope>NUCLEOTIDE SEQUENCE</scope>
</reference>
<gene>
    <name evidence="2" type="ORF">CB5_LOCUS1845</name>
</gene>